<proteinExistence type="predicted"/>
<dbReference type="Gene3D" id="3.90.1720.10">
    <property type="entry name" value="endopeptidase domain like (from Nostoc punctiforme)"/>
    <property type="match status" value="1"/>
</dbReference>
<sequence length="198" mass="22080">MMRHYIAGICAALLSVAIIPAGYGAGTLNQAAQQLDRLMLYDPSYEKIAYPGGDVSPRKGVCSDVVIRSYRKIGIDLQKEVHEDIKTAFSLYPGRKLWGQTRPDTNIDHRRVPNLMFFFSRKGETKPITQNAADYVAGDIVTWQLDNGRPHIGIVIGKTALFSRNPLVMHNIGGGQVSEDVLFSWKITGHYRYKAGKE</sequence>
<dbReference type="AlphaFoldDB" id="A0AAE4FGI5"/>
<dbReference type="RefSeq" id="WP_310953599.1">
    <property type="nucleotide sequence ID" value="NZ_JAPKIY010000035.1"/>
</dbReference>
<feature type="chain" id="PRO_5042225823" evidence="1">
    <location>
        <begin position="26"/>
        <end position="198"/>
    </location>
</feature>
<evidence type="ECO:0000256" key="1">
    <source>
        <dbReference type="SAM" id="SignalP"/>
    </source>
</evidence>
<dbReference type="PIRSF" id="PIRSF011444">
    <property type="entry name" value="DUF1287"/>
    <property type="match status" value="1"/>
</dbReference>
<dbReference type="Proteomes" id="UP001182247">
    <property type="component" value="Unassembled WGS sequence"/>
</dbReference>
<dbReference type="EMBL" id="JAPKIY010000035">
    <property type="protein sequence ID" value="MDS0899665.1"/>
    <property type="molecule type" value="Genomic_DNA"/>
</dbReference>
<accession>A0AAE4FGI5</accession>
<comment type="caution">
    <text evidence="2">The sequence shown here is derived from an EMBL/GenBank/DDBJ whole genome shotgun (WGS) entry which is preliminary data.</text>
</comment>
<organism evidence="2 3">
    <name type="scientific">Morganella morganii</name>
    <name type="common">Proteus morganii</name>
    <dbReference type="NCBI Taxonomy" id="582"/>
    <lineage>
        <taxon>Bacteria</taxon>
        <taxon>Pseudomonadati</taxon>
        <taxon>Pseudomonadota</taxon>
        <taxon>Gammaproteobacteria</taxon>
        <taxon>Enterobacterales</taxon>
        <taxon>Morganellaceae</taxon>
        <taxon>Morganella</taxon>
    </lineage>
</organism>
<evidence type="ECO:0000313" key="2">
    <source>
        <dbReference type="EMBL" id="MDS0899665.1"/>
    </source>
</evidence>
<dbReference type="InterPro" id="IPR009706">
    <property type="entry name" value="DUF1287"/>
</dbReference>
<name>A0AAE4FGI5_MORMO</name>
<feature type="signal peptide" evidence="1">
    <location>
        <begin position="1"/>
        <end position="25"/>
    </location>
</feature>
<keyword evidence="1" id="KW-0732">Signal</keyword>
<protein>
    <submittedName>
        <fullName evidence="2">DUF1287 domain-containing protein</fullName>
    </submittedName>
</protein>
<evidence type="ECO:0000313" key="3">
    <source>
        <dbReference type="Proteomes" id="UP001182247"/>
    </source>
</evidence>
<reference evidence="2" key="1">
    <citation type="submission" date="2023-02" db="EMBL/GenBank/DDBJ databases">
        <title>Detection, antimicrobial susceptibility and genomic characterization of NDM-producing species of Morganellaceae, Yersiniaceae, and Enterobacteriaceae other than Klebsiella.</title>
        <authorList>
            <person name="Camargo C.H."/>
            <person name="Sacchi C.T."/>
            <person name="Campos K.R."/>
        </authorList>
    </citation>
    <scope>NUCLEOTIDE SEQUENCE</scope>
    <source>
        <strain evidence="2">1189_21</strain>
    </source>
</reference>
<gene>
    <name evidence="2" type="ORF">OSC06_17045</name>
</gene>
<dbReference type="Pfam" id="PF06940">
    <property type="entry name" value="DUF1287"/>
    <property type="match status" value="1"/>
</dbReference>